<evidence type="ECO:0000256" key="3">
    <source>
        <dbReference type="ARBA" id="ARBA00007103"/>
    </source>
</evidence>
<feature type="region of interest" description="Disordered" evidence="12">
    <location>
        <begin position="355"/>
        <end position="381"/>
    </location>
</feature>
<dbReference type="FunFam" id="3.40.50.1100:FF:000118">
    <property type="entry name" value="Related to CYS4-cystathionine beta-synthase"/>
    <property type="match status" value="1"/>
</dbReference>
<feature type="domain" description="CBS" evidence="13">
    <location>
        <begin position="389"/>
        <end position="447"/>
    </location>
</feature>
<dbReference type="AlphaFoldDB" id="A0AA38S651"/>
<evidence type="ECO:0000256" key="1">
    <source>
        <dbReference type="ARBA" id="ARBA00001933"/>
    </source>
</evidence>
<dbReference type="PROSITE" id="PS51371">
    <property type="entry name" value="CBS"/>
    <property type="match status" value="1"/>
</dbReference>
<evidence type="ECO:0000256" key="7">
    <source>
        <dbReference type="ARBA" id="ARBA00023239"/>
    </source>
</evidence>
<feature type="region of interest" description="Disordered" evidence="12">
    <location>
        <begin position="1"/>
        <end position="25"/>
    </location>
</feature>
<comment type="similarity">
    <text evidence="3 11">Belongs to the cysteine synthase/cystathionine beta-synthase family.</text>
</comment>
<dbReference type="CDD" id="cd04608">
    <property type="entry name" value="CBS_pair_CBS"/>
    <property type="match status" value="1"/>
</dbReference>
<keyword evidence="6 10" id="KW-0129">CBS domain</keyword>
<dbReference type="Pfam" id="PF00571">
    <property type="entry name" value="CBS"/>
    <property type="match status" value="1"/>
</dbReference>
<proteinExistence type="inferred from homology"/>
<dbReference type="FunFam" id="3.40.50.1100:FF:000003">
    <property type="entry name" value="Cystathionine beta-synthase"/>
    <property type="match status" value="1"/>
</dbReference>
<dbReference type="EMBL" id="JANBVN010000021">
    <property type="protein sequence ID" value="KAJ9161598.1"/>
    <property type="molecule type" value="Genomic_DNA"/>
</dbReference>
<dbReference type="EC" id="4.2.1.22" evidence="4 11"/>
<dbReference type="InterPro" id="IPR046342">
    <property type="entry name" value="CBS_dom_sf"/>
</dbReference>
<dbReference type="Proteomes" id="UP001174691">
    <property type="component" value="Unassembled WGS sequence"/>
</dbReference>
<comment type="caution">
    <text evidence="14">The sequence shown here is derived from an EMBL/GenBank/DDBJ whole genome shotgun (WGS) entry which is preliminary data.</text>
</comment>
<dbReference type="Gene3D" id="3.10.580.10">
    <property type="entry name" value="CBS-domain"/>
    <property type="match status" value="1"/>
</dbReference>
<dbReference type="NCBIfam" id="TIGR01137">
    <property type="entry name" value="cysta_beta"/>
    <property type="match status" value="1"/>
</dbReference>
<dbReference type="InterPro" id="IPR001216">
    <property type="entry name" value="P-phosphate_BS"/>
</dbReference>
<keyword evidence="15" id="KW-1185">Reference proteome</keyword>
<evidence type="ECO:0000313" key="15">
    <source>
        <dbReference type="Proteomes" id="UP001174691"/>
    </source>
</evidence>
<keyword evidence="11" id="KW-0198">Cysteine biosynthesis</keyword>
<keyword evidence="7 11" id="KW-0456">Lyase</keyword>
<evidence type="ECO:0000256" key="9">
    <source>
        <dbReference type="ARBA" id="ARBA00047490"/>
    </source>
</evidence>
<dbReference type="InterPro" id="IPR005857">
    <property type="entry name" value="Cysta_beta_synth"/>
</dbReference>
<comment type="pathway">
    <text evidence="2">Amino-acid biosynthesis; L-cysteine biosynthesis; L-cysteine from L-homocysteine and L-serine: step 1/2.</text>
</comment>
<dbReference type="InterPro" id="IPR000644">
    <property type="entry name" value="CBS_dom"/>
</dbReference>
<evidence type="ECO:0000256" key="8">
    <source>
        <dbReference type="ARBA" id="ARBA00026192"/>
    </source>
</evidence>
<evidence type="ECO:0000256" key="5">
    <source>
        <dbReference type="ARBA" id="ARBA00022898"/>
    </source>
</evidence>
<evidence type="ECO:0000259" key="13">
    <source>
        <dbReference type="PROSITE" id="PS51371"/>
    </source>
</evidence>
<gene>
    <name evidence="14" type="ORF">NKR19_g2111</name>
</gene>
<dbReference type="InterPro" id="IPR001926">
    <property type="entry name" value="TrpB-like_PALP"/>
</dbReference>
<dbReference type="Gene3D" id="3.40.50.1100">
    <property type="match status" value="2"/>
</dbReference>
<accession>A0AA38S651</accession>
<comment type="cofactor">
    <cofactor evidence="1 11">
        <name>pyridoxal 5'-phosphate</name>
        <dbReference type="ChEBI" id="CHEBI:597326"/>
    </cofactor>
</comment>
<organism evidence="14 15">
    <name type="scientific">Coniochaeta hoffmannii</name>
    <dbReference type="NCBI Taxonomy" id="91930"/>
    <lineage>
        <taxon>Eukaryota</taxon>
        <taxon>Fungi</taxon>
        <taxon>Dikarya</taxon>
        <taxon>Ascomycota</taxon>
        <taxon>Pezizomycotina</taxon>
        <taxon>Sordariomycetes</taxon>
        <taxon>Sordariomycetidae</taxon>
        <taxon>Coniochaetales</taxon>
        <taxon>Coniochaetaceae</taxon>
        <taxon>Coniochaeta</taxon>
    </lineage>
</organism>
<evidence type="ECO:0000256" key="12">
    <source>
        <dbReference type="SAM" id="MobiDB-lite"/>
    </source>
</evidence>
<dbReference type="GO" id="GO:0005737">
    <property type="term" value="C:cytoplasm"/>
    <property type="evidence" value="ECO:0007669"/>
    <property type="project" value="InterPro"/>
</dbReference>
<evidence type="ECO:0000313" key="14">
    <source>
        <dbReference type="EMBL" id="KAJ9161598.1"/>
    </source>
</evidence>
<evidence type="ECO:0000256" key="2">
    <source>
        <dbReference type="ARBA" id="ARBA00005003"/>
    </source>
</evidence>
<dbReference type="CDD" id="cd01561">
    <property type="entry name" value="CBS_like"/>
    <property type="match status" value="1"/>
</dbReference>
<dbReference type="GO" id="GO:0006535">
    <property type="term" value="P:cysteine biosynthetic process from serine"/>
    <property type="evidence" value="ECO:0007669"/>
    <property type="project" value="UniProtKB-UniRule"/>
</dbReference>
<dbReference type="InterPro" id="IPR036052">
    <property type="entry name" value="TrpB-like_PALP_sf"/>
</dbReference>
<dbReference type="Pfam" id="PF00291">
    <property type="entry name" value="PALP"/>
    <property type="match status" value="1"/>
</dbReference>
<dbReference type="GO" id="GO:0019343">
    <property type="term" value="P:cysteine biosynthetic process via cystathionine"/>
    <property type="evidence" value="ECO:0007669"/>
    <property type="project" value="UniProtKB-UniRule"/>
</dbReference>
<dbReference type="GO" id="GO:0004122">
    <property type="term" value="F:cystathionine beta-synthase activity"/>
    <property type="evidence" value="ECO:0007669"/>
    <property type="project" value="UniProtKB-UniRule"/>
</dbReference>
<dbReference type="InterPro" id="IPR046353">
    <property type="entry name" value="CBS_C"/>
</dbReference>
<dbReference type="SUPFAM" id="SSF53686">
    <property type="entry name" value="Tryptophan synthase beta subunit-like PLP-dependent enzymes"/>
    <property type="match status" value="1"/>
</dbReference>
<protein>
    <recommendedName>
        <fullName evidence="8 11">Cystathionine beta-synthase</fullName>
        <ecNumber evidence="4 11">4.2.1.22</ecNumber>
    </recommendedName>
</protein>
<dbReference type="PROSITE" id="PS00901">
    <property type="entry name" value="CYS_SYNTHASE"/>
    <property type="match status" value="1"/>
</dbReference>
<keyword evidence="11" id="KW-0028">Amino-acid biosynthesis</keyword>
<evidence type="ECO:0000256" key="11">
    <source>
        <dbReference type="RuleBase" id="RU361204"/>
    </source>
</evidence>
<dbReference type="InterPro" id="IPR050214">
    <property type="entry name" value="Cys_Synth/Cystath_Beta-Synth"/>
</dbReference>
<name>A0AA38S651_9PEZI</name>
<comment type="catalytic activity">
    <reaction evidence="9 11">
        <text>L-homocysteine + L-serine = L,L-cystathionine + H2O</text>
        <dbReference type="Rhea" id="RHEA:10112"/>
        <dbReference type="ChEBI" id="CHEBI:15377"/>
        <dbReference type="ChEBI" id="CHEBI:33384"/>
        <dbReference type="ChEBI" id="CHEBI:58161"/>
        <dbReference type="ChEBI" id="CHEBI:58199"/>
        <dbReference type="EC" id="4.2.1.22"/>
    </reaction>
</comment>
<evidence type="ECO:0000256" key="10">
    <source>
        <dbReference type="PROSITE-ProRule" id="PRU00703"/>
    </source>
</evidence>
<keyword evidence="5 11" id="KW-0663">Pyridoxal phosphate</keyword>
<evidence type="ECO:0000256" key="6">
    <source>
        <dbReference type="ARBA" id="ARBA00023122"/>
    </source>
</evidence>
<evidence type="ECO:0000256" key="4">
    <source>
        <dbReference type="ARBA" id="ARBA00012041"/>
    </source>
</evidence>
<dbReference type="SUPFAM" id="SSF54631">
    <property type="entry name" value="CBS-domain pair"/>
    <property type="match status" value="1"/>
</dbReference>
<reference evidence="14" key="1">
    <citation type="submission" date="2022-07" db="EMBL/GenBank/DDBJ databases">
        <title>Fungi with potential for degradation of polypropylene.</title>
        <authorList>
            <person name="Gostincar C."/>
        </authorList>
    </citation>
    <scope>NUCLEOTIDE SEQUENCE</scope>
    <source>
        <strain evidence="14">EXF-13287</strain>
    </source>
</reference>
<dbReference type="SMART" id="SM00116">
    <property type="entry name" value="CBS"/>
    <property type="match status" value="1"/>
</dbReference>
<sequence length="538" mass="57504">MTGANGDVTNGEPRPPVPVQEAPKLSVKNSATELIGNTPLVRLNKIPQSLGIEAEVYAKVELFNAGGSVKDRIALRMVEEAEKSGRIKPGDTLIEPTSGNTGIGLALVGAVKGYKTIITLPEKMSAEKVSVLRALGATIIRTPTQAAWDSPESHIGVARRLLKEIPNSHILDQYTNKDNPEAHEFGTAEEIWAQTGGKVDAIVAGAGTGGTITGLARGLRKHNKDIKVVAADPFGSILALPEALNEEKANQPYKVEGIGYDFIPDVLDREVVDKWYKTDDRESFMYARRLIAEEGLLVGGSSGSAMAAMVRAVKDLGLGKGDVVVVILPDSIRSYLSKFADDDWLAANDLLPATEPVNGADEDPAHARRPASKRRPSDPYAGATIRDLRLKPVTSVLADSPVADAIETMRDRGFDQLPVLAPGAGGKLVGLVTLGNLLSYISRGRASGKSPVSDVMFDFSKLDEVVTDPRKMGSGGEGKKRKFVDITLDTPLSALSKFFEWNSAAVVTDKVEGGGKKPVAIVTKVDLLTWMVKQVKTE</sequence>
<dbReference type="PANTHER" id="PTHR10314">
    <property type="entry name" value="CYSTATHIONINE BETA-SYNTHASE"/>
    <property type="match status" value="1"/>
</dbReference>